<keyword evidence="1" id="KW-0175">Coiled coil</keyword>
<keyword evidence="4" id="KW-1185">Reference proteome</keyword>
<gene>
    <name evidence="3" type="ORF">IV203_007607</name>
</gene>
<dbReference type="OrthoDB" id="46074at2759"/>
<feature type="compositionally biased region" description="Basic and acidic residues" evidence="2">
    <location>
        <begin position="177"/>
        <end position="190"/>
    </location>
</feature>
<reference evidence="3" key="2">
    <citation type="submission" date="2021-04" db="EMBL/GenBank/DDBJ databases">
        <authorList>
            <person name="Podell S."/>
        </authorList>
    </citation>
    <scope>NUCLEOTIDE SEQUENCE</scope>
    <source>
        <strain evidence="3">Hildebrandi</strain>
    </source>
</reference>
<comment type="caution">
    <text evidence="3">The sequence shown here is derived from an EMBL/GenBank/DDBJ whole genome shotgun (WGS) entry which is preliminary data.</text>
</comment>
<feature type="region of interest" description="Disordered" evidence="2">
    <location>
        <begin position="158"/>
        <end position="190"/>
    </location>
</feature>
<dbReference type="Proteomes" id="UP000693970">
    <property type="component" value="Unassembled WGS sequence"/>
</dbReference>
<protein>
    <submittedName>
        <fullName evidence="3">Uncharacterized protein</fullName>
    </submittedName>
</protein>
<evidence type="ECO:0000313" key="3">
    <source>
        <dbReference type="EMBL" id="KAG7342514.1"/>
    </source>
</evidence>
<reference evidence="3" key="1">
    <citation type="journal article" date="2021" name="Sci. Rep.">
        <title>Diploid genomic architecture of Nitzschia inconspicua, an elite biomass production diatom.</title>
        <authorList>
            <person name="Oliver A."/>
            <person name="Podell S."/>
            <person name="Pinowska A."/>
            <person name="Traller J.C."/>
            <person name="Smith S.R."/>
            <person name="McClure R."/>
            <person name="Beliaev A."/>
            <person name="Bohutskyi P."/>
            <person name="Hill E.A."/>
            <person name="Rabines A."/>
            <person name="Zheng H."/>
            <person name="Allen L.Z."/>
            <person name="Kuo A."/>
            <person name="Grigoriev I.V."/>
            <person name="Allen A.E."/>
            <person name="Hazlebeck D."/>
            <person name="Allen E.E."/>
        </authorList>
    </citation>
    <scope>NUCLEOTIDE SEQUENCE</scope>
    <source>
        <strain evidence="3">Hildebrandi</strain>
    </source>
</reference>
<name>A0A9K3KF10_9STRA</name>
<dbReference type="AlphaFoldDB" id="A0A9K3KF10"/>
<evidence type="ECO:0000313" key="4">
    <source>
        <dbReference type="Proteomes" id="UP000693970"/>
    </source>
</evidence>
<dbReference type="EMBL" id="JAGRRH010000025">
    <property type="protein sequence ID" value="KAG7342514.1"/>
    <property type="molecule type" value="Genomic_DNA"/>
</dbReference>
<evidence type="ECO:0000256" key="1">
    <source>
        <dbReference type="SAM" id="Coils"/>
    </source>
</evidence>
<proteinExistence type="predicted"/>
<accession>A0A9K3KF10</accession>
<organism evidence="3 4">
    <name type="scientific">Nitzschia inconspicua</name>
    <dbReference type="NCBI Taxonomy" id="303405"/>
    <lineage>
        <taxon>Eukaryota</taxon>
        <taxon>Sar</taxon>
        <taxon>Stramenopiles</taxon>
        <taxon>Ochrophyta</taxon>
        <taxon>Bacillariophyta</taxon>
        <taxon>Bacillariophyceae</taxon>
        <taxon>Bacillariophycidae</taxon>
        <taxon>Bacillariales</taxon>
        <taxon>Bacillariaceae</taxon>
        <taxon>Nitzschia</taxon>
    </lineage>
</organism>
<sequence length="743" mass="84080">MTSTSVLGIRSVSLSAMMISKGSPSCRFPFTRNSNKTNLLPLKVAGRNHRLSTAAATTTTATIPSTKSFSVKGVSRNKWYSSTTIPLQSENGGGSDEQVQLATAAANTEPPAPSTSTATVFDMRQVSLEYNRRRANYRRQVSELRKVYRQEQLQHQAQDAALQEEERQQQLRRRLERQRAKNERSAINAHRQEELRRQAHLAFQDHLQRQQQLRTAKNELKRRARQLLIEELEQEAPLWMTNKDEVDAAFTTQAEQLLWGRPQGVLGVPNPSLDSHFWQYQGHTWNMAKTYQTQSDMLLQDLEEQAYLQTNLDPSVWTTEQHRQQQLLEQKAKLRALVRQEGRKALLKRQKEFLDTDHETKDGEPPKPMPVPSLGVLANIRAQEKEGVELLLKDPTNFFVFDNNNNNNINNNQNISHSTFQGDDDMTTGTDTAYAGPSLGTPIQLRDPLRDPNGGSVFPVAIGKLPKADTRTDKEKKRQEREERLWAATQQAKKKEEGDLELLIPEEDRVFGEAIDYDNNDDWDSDDEEWEKGLDPDLDSKLIDVPREFRYREQDLDLVIQELEKKAANLQSHIRNTVQTMEQEARSRMDRVEETNAIRMATTETTSTTTTTSSITMDDLAIDNMAADLTTDMSTQPFFDAETSTKLRAVGADVDKYERLMASFSQDQLLSLFALEGQPPARRDNNAAMGIDEAASSSLPTSIFEGIPNITPEQVIGLTELESFMKVLEKAAADEEGQHGAPP</sequence>
<feature type="coiled-coil region" evidence="1">
    <location>
        <begin position="553"/>
        <end position="580"/>
    </location>
</feature>
<evidence type="ECO:0000256" key="2">
    <source>
        <dbReference type="SAM" id="MobiDB-lite"/>
    </source>
</evidence>